<dbReference type="KEGG" id="sbk:SHEWBE_1415"/>
<protein>
    <submittedName>
        <fullName evidence="1">Uncharacterized protein</fullName>
    </submittedName>
</protein>
<gene>
    <name evidence="1" type="ORF">SHEWBE_1415</name>
</gene>
<dbReference type="AlphaFoldDB" id="A0A330LZR0"/>
<sequence length="32" mass="3757">MSNDDLKKLGLYSLREGWIVVHSRNKEVNQKV</sequence>
<evidence type="ECO:0000313" key="1">
    <source>
        <dbReference type="EMBL" id="SQH75381.1"/>
    </source>
</evidence>
<dbReference type="EMBL" id="LS483452">
    <property type="protein sequence ID" value="SQH75381.1"/>
    <property type="molecule type" value="Genomic_DNA"/>
</dbReference>
<accession>A0A330LZR0</accession>
<evidence type="ECO:0000313" key="2">
    <source>
        <dbReference type="Proteomes" id="UP000250123"/>
    </source>
</evidence>
<organism evidence="1 2">
    <name type="scientific">Shewanella benthica</name>
    <dbReference type="NCBI Taxonomy" id="43661"/>
    <lineage>
        <taxon>Bacteria</taxon>
        <taxon>Pseudomonadati</taxon>
        <taxon>Pseudomonadota</taxon>
        <taxon>Gammaproteobacteria</taxon>
        <taxon>Alteromonadales</taxon>
        <taxon>Shewanellaceae</taxon>
        <taxon>Shewanella</taxon>
    </lineage>
</organism>
<name>A0A330LZR0_9GAMM</name>
<reference evidence="2" key="1">
    <citation type="submission" date="2018-06" db="EMBL/GenBank/DDBJ databases">
        <authorList>
            <person name="Cea G.-C."/>
            <person name="William W."/>
        </authorList>
    </citation>
    <scope>NUCLEOTIDE SEQUENCE [LARGE SCALE GENOMIC DNA]</scope>
    <source>
        <strain evidence="2">DB21MT-2</strain>
    </source>
</reference>
<dbReference type="Proteomes" id="UP000250123">
    <property type="component" value="Chromosome SHEWBE"/>
</dbReference>
<proteinExistence type="predicted"/>